<evidence type="ECO:0000256" key="3">
    <source>
        <dbReference type="ARBA" id="ARBA00022729"/>
    </source>
</evidence>
<evidence type="ECO:0000259" key="12">
    <source>
        <dbReference type="PROSITE" id="PS50240"/>
    </source>
</evidence>
<evidence type="ECO:0000256" key="11">
    <source>
        <dbReference type="SAM" id="SignalP"/>
    </source>
</evidence>
<keyword evidence="6 10" id="KW-0720">Serine protease</keyword>
<dbReference type="OMA" id="NDIMICA"/>
<dbReference type="PROSITE" id="PS00135">
    <property type="entry name" value="TRYPSIN_SER"/>
    <property type="match status" value="1"/>
</dbReference>
<evidence type="ECO:0000256" key="8">
    <source>
        <dbReference type="ARBA" id="ARBA00052079"/>
    </source>
</evidence>
<dbReference type="EMBL" id="LN609528">
    <property type="protein sequence ID" value="CEF65306.1"/>
    <property type="molecule type" value="Genomic_DNA"/>
</dbReference>
<dbReference type="Proteomes" id="UP000035682">
    <property type="component" value="Unplaced"/>
</dbReference>
<feature type="chain" id="PRO_5015030529" description="limulus clotting factor C" evidence="11">
    <location>
        <begin position="21"/>
        <end position="293"/>
    </location>
</feature>
<dbReference type="SMART" id="SM00020">
    <property type="entry name" value="Tryp_SPc"/>
    <property type="match status" value="1"/>
</dbReference>
<keyword evidence="14" id="KW-1185">Reference proteome</keyword>
<organism evidence="13">
    <name type="scientific">Strongyloides ratti</name>
    <name type="common">Parasitic roundworm</name>
    <dbReference type="NCBI Taxonomy" id="34506"/>
    <lineage>
        <taxon>Eukaryota</taxon>
        <taxon>Metazoa</taxon>
        <taxon>Ecdysozoa</taxon>
        <taxon>Nematoda</taxon>
        <taxon>Chromadorea</taxon>
        <taxon>Rhabditida</taxon>
        <taxon>Tylenchina</taxon>
        <taxon>Panagrolaimomorpha</taxon>
        <taxon>Strongyloidoidea</taxon>
        <taxon>Strongyloididae</taxon>
        <taxon>Strongyloides</taxon>
    </lineage>
</organism>
<dbReference type="WBParaSite" id="SRAE_1000355900.1">
    <property type="protein sequence ID" value="SRAE_1000355900.1"/>
    <property type="gene ID" value="WBGene00260176"/>
</dbReference>
<evidence type="ECO:0000256" key="9">
    <source>
        <dbReference type="ARBA" id="ARBA00066707"/>
    </source>
</evidence>
<keyword evidence="5" id="KW-0353">Hemolymph clotting</keyword>
<evidence type="ECO:0000256" key="5">
    <source>
        <dbReference type="ARBA" id="ARBA00022820"/>
    </source>
</evidence>
<dbReference type="PROSITE" id="PS50240">
    <property type="entry name" value="TRYPSIN_DOM"/>
    <property type="match status" value="1"/>
</dbReference>
<dbReference type="Pfam" id="PF00089">
    <property type="entry name" value="Trypsin"/>
    <property type="match status" value="1"/>
</dbReference>
<evidence type="ECO:0000256" key="4">
    <source>
        <dbReference type="ARBA" id="ARBA00022801"/>
    </source>
</evidence>
<gene>
    <name evidence="13 15 16" type="ORF">SRAE_1000355900</name>
</gene>
<evidence type="ECO:0000256" key="2">
    <source>
        <dbReference type="ARBA" id="ARBA00022670"/>
    </source>
</evidence>
<dbReference type="GO" id="GO:0042381">
    <property type="term" value="P:hemolymph coagulation"/>
    <property type="evidence" value="ECO:0007669"/>
    <property type="project" value="UniProtKB-KW"/>
</dbReference>
<evidence type="ECO:0000256" key="6">
    <source>
        <dbReference type="ARBA" id="ARBA00022825"/>
    </source>
</evidence>
<evidence type="ECO:0000256" key="10">
    <source>
        <dbReference type="RuleBase" id="RU363034"/>
    </source>
</evidence>
<evidence type="ECO:0000313" key="13">
    <source>
        <dbReference type="EMBL" id="CEF65306.1"/>
    </source>
</evidence>
<dbReference type="GeneID" id="36377671"/>
<keyword evidence="1" id="KW-0768">Sushi</keyword>
<feature type="domain" description="Peptidase S1" evidence="12">
    <location>
        <begin position="42"/>
        <end position="282"/>
    </location>
</feature>
<evidence type="ECO:0000313" key="14">
    <source>
        <dbReference type="Proteomes" id="UP000035682"/>
    </source>
</evidence>
<dbReference type="OrthoDB" id="6376138at2759"/>
<comment type="catalytic activity">
    <reaction evidence="8">
        <text>Selective cleavage of 103-Arg-|-Ser-104 and 124-Ile-|-Ile-125 bonds in Limulus clotting factor B to form activated factor B. Cleavage of -Pro-Arg-|-Xaa- bonds in synthetic substrates.</text>
        <dbReference type="EC" id="3.4.21.84"/>
    </reaction>
</comment>
<evidence type="ECO:0000313" key="16">
    <source>
        <dbReference type="WormBase" id="SRAE_1000355900"/>
    </source>
</evidence>
<dbReference type="STRING" id="34506.A0A090L679"/>
<sequence length="293" mass="32571">MLNFLNIFILLLGFSSLIYGNYSCGQTPIQPNLTKKDISYDIVGGNEAKPYSWPWQIVWCIAGWFQWCTFDCGGSIIAPGWVITAGHCVYGDVDHASIFRIKAGVYDESKKNETGETIHRIKKIHLHPQYNPDPDPSWDIALIELIDEITFSDHIQPVCLPTKDENVVVEPNSAWVTGWGTTSEGGSIDKKLKQVNIPFVNAKTCDNEYPHELKNDIMICAGRKGKDTCQGDSGGPLVVQSKSGRWFQYGITSFGSGCAEYRHPGIYSRITAFCDFINTTTNGNVTCIDSNIN</sequence>
<dbReference type="InterPro" id="IPR009003">
    <property type="entry name" value="Peptidase_S1_PA"/>
</dbReference>
<dbReference type="InterPro" id="IPR001314">
    <property type="entry name" value="Peptidase_S1A"/>
</dbReference>
<keyword evidence="3 11" id="KW-0732">Signal</keyword>
<dbReference type="InterPro" id="IPR043504">
    <property type="entry name" value="Peptidase_S1_PA_chymotrypsin"/>
</dbReference>
<evidence type="ECO:0000256" key="7">
    <source>
        <dbReference type="ARBA" id="ARBA00023157"/>
    </source>
</evidence>
<accession>A0A090L679</accession>
<dbReference type="EC" id="3.4.21.84" evidence="9"/>
<dbReference type="CDD" id="cd00190">
    <property type="entry name" value="Tryp_SPc"/>
    <property type="match status" value="1"/>
</dbReference>
<evidence type="ECO:0000313" key="15">
    <source>
        <dbReference type="WBParaSite" id="SRAE_1000355900.1"/>
    </source>
</evidence>
<feature type="signal peptide" evidence="11">
    <location>
        <begin position="1"/>
        <end position="20"/>
    </location>
</feature>
<dbReference type="InterPro" id="IPR033116">
    <property type="entry name" value="TRYPSIN_SER"/>
</dbReference>
<dbReference type="SUPFAM" id="SSF50494">
    <property type="entry name" value="Trypsin-like serine proteases"/>
    <property type="match status" value="1"/>
</dbReference>
<dbReference type="RefSeq" id="XP_024504507.1">
    <property type="nucleotide sequence ID" value="XM_024650762.1"/>
</dbReference>
<dbReference type="GO" id="GO:0004252">
    <property type="term" value="F:serine-type endopeptidase activity"/>
    <property type="evidence" value="ECO:0007669"/>
    <property type="project" value="InterPro"/>
</dbReference>
<dbReference type="FunFam" id="2.40.10.10:FF:000120">
    <property type="entry name" value="Putative serine protease"/>
    <property type="match status" value="1"/>
</dbReference>
<dbReference type="InterPro" id="IPR001254">
    <property type="entry name" value="Trypsin_dom"/>
</dbReference>
<dbReference type="AlphaFoldDB" id="A0A090L679"/>
<name>A0A090L679_STRRB</name>
<dbReference type="GO" id="GO:0006508">
    <property type="term" value="P:proteolysis"/>
    <property type="evidence" value="ECO:0007669"/>
    <property type="project" value="UniProtKB-KW"/>
</dbReference>
<dbReference type="PROSITE" id="PS00134">
    <property type="entry name" value="TRYPSIN_HIS"/>
    <property type="match status" value="1"/>
</dbReference>
<keyword evidence="7" id="KW-1015">Disulfide bond</keyword>
<protein>
    <recommendedName>
        <fullName evidence="9">limulus clotting factor C</fullName>
        <ecNumber evidence="9">3.4.21.84</ecNumber>
    </recommendedName>
</protein>
<dbReference type="PRINTS" id="PR00722">
    <property type="entry name" value="CHYMOTRYPSIN"/>
</dbReference>
<dbReference type="InterPro" id="IPR018114">
    <property type="entry name" value="TRYPSIN_HIS"/>
</dbReference>
<dbReference type="PANTHER" id="PTHR24252:SF18">
    <property type="entry name" value="OVOCHYMASE 1"/>
    <property type="match status" value="1"/>
</dbReference>
<proteinExistence type="predicted"/>
<evidence type="ECO:0000256" key="1">
    <source>
        <dbReference type="ARBA" id="ARBA00022659"/>
    </source>
</evidence>
<dbReference type="Gene3D" id="2.40.10.10">
    <property type="entry name" value="Trypsin-like serine proteases"/>
    <property type="match status" value="1"/>
</dbReference>
<dbReference type="CTD" id="36377671"/>
<keyword evidence="2 10" id="KW-0645">Protease</keyword>
<dbReference type="PANTHER" id="PTHR24252">
    <property type="entry name" value="ACROSIN-RELATED"/>
    <property type="match status" value="1"/>
</dbReference>
<reference evidence="15" key="2">
    <citation type="submission" date="2020-12" db="UniProtKB">
        <authorList>
            <consortium name="WormBaseParasite"/>
        </authorList>
    </citation>
    <scope>IDENTIFICATION</scope>
</reference>
<keyword evidence="4 10" id="KW-0378">Hydrolase</keyword>
<dbReference type="WormBase" id="SRAE_1000355900">
    <property type="protein sequence ID" value="SRP10103"/>
    <property type="gene ID" value="WBGene00260176"/>
</dbReference>
<reference evidence="13 14" key="1">
    <citation type="submission" date="2014-09" db="EMBL/GenBank/DDBJ databases">
        <authorList>
            <person name="Martin A.A."/>
        </authorList>
    </citation>
    <scope>NUCLEOTIDE SEQUENCE</scope>
    <source>
        <strain evidence="14">ED321</strain>
        <strain evidence="13">ED321 Heterogonic</strain>
    </source>
</reference>